<sequence>MALHQGRFSHTQRQAAFEAAVISYWDKLLGIATAKTNRNDAPDVVQDVFLSLWEKWEEAPKGESLEYYLLHALKLRIYNYYRTTSRYQAHLRTLEQMLQETLEVVFIREDMQTLRESFLDEALETLSPSQRQLFLLRTRHQYSYRKIAQLLNIEPASARVLYARALQQVKSYIHSNPALAARLMSTIILFTIP</sequence>
<keyword evidence="3" id="KW-0731">Sigma factor</keyword>
<dbReference type="Gene3D" id="1.10.1740.10">
    <property type="match status" value="1"/>
</dbReference>
<evidence type="ECO:0000256" key="3">
    <source>
        <dbReference type="ARBA" id="ARBA00023082"/>
    </source>
</evidence>
<accession>A0A512RM40</accession>
<dbReference type="InterPro" id="IPR013324">
    <property type="entry name" value="RNA_pol_sigma_r3/r4-like"/>
</dbReference>
<comment type="similarity">
    <text evidence="1">Belongs to the sigma-70 factor family. ECF subfamily.</text>
</comment>
<organism evidence="7 8">
    <name type="scientific">Chitinophaga cymbidii</name>
    <dbReference type="NCBI Taxonomy" id="1096750"/>
    <lineage>
        <taxon>Bacteria</taxon>
        <taxon>Pseudomonadati</taxon>
        <taxon>Bacteroidota</taxon>
        <taxon>Chitinophagia</taxon>
        <taxon>Chitinophagales</taxon>
        <taxon>Chitinophagaceae</taxon>
        <taxon>Chitinophaga</taxon>
    </lineage>
</organism>
<dbReference type="SUPFAM" id="SSF88946">
    <property type="entry name" value="Sigma2 domain of RNA polymerase sigma factors"/>
    <property type="match status" value="1"/>
</dbReference>
<dbReference type="Pfam" id="PF08281">
    <property type="entry name" value="Sigma70_r4_2"/>
    <property type="match status" value="1"/>
</dbReference>
<dbReference type="InterPro" id="IPR007627">
    <property type="entry name" value="RNA_pol_sigma70_r2"/>
</dbReference>
<keyword evidence="7" id="KW-0240">DNA-directed RNA polymerase</keyword>
<name>A0A512RM40_9BACT</name>
<dbReference type="PANTHER" id="PTHR43133:SF46">
    <property type="entry name" value="RNA POLYMERASE SIGMA-70 FACTOR ECF SUBFAMILY"/>
    <property type="match status" value="1"/>
</dbReference>
<dbReference type="InterPro" id="IPR013249">
    <property type="entry name" value="RNA_pol_sigma70_r4_t2"/>
</dbReference>
<dbReference type="SUPFAM" id="SSF88659">
    <property type="entry name" value="Sigma3 and sigma4 domains of RNA polymerase sigma factors"/>
    <property type="match status" value="1"/>
</dbReference>
<feature type="domain" description="RNA polymerase sigma-70 region 2" evidence="5">
    <location>
        <begin position="26"/>
        <end position="86"/>
    </location>
</feature>
<dbReference type="InterPro" id="IPR013325">
    <property type="entry name" value="RNA_pol_sigma_r2"/>
</dbReference>
<dbReference type="GO" id="GO:0006352">
    <property type="term" value="P:DNA-templated transcription initiation"/>
    <property type="evidence" value="ECO:0007669"/>
    <property type="project" value="InterPro"/>
</dbReference>
<protein>
    <submittedName>
        <fullName evidence="7">DNA-directed RNA polymerase sigma-70 factor</fullName>
    </submittedName>
</protein>
<dbReference type="OrthoDB" id="672122at2"/>
<dbReference type="PANTHER" id="PTHR43133">
    <property type="entry name" value="RNA POLYMERASE ECF-TYPE SIGMA FACTO"/>
    <property type="match status" value="1"/>
</dbReference>
<dbReference type="AlphaFoldDB" id="A0A512RM40"/>
<dbReference type="GO" id="GO:0003677">
    <property type="term" value="F:DNA binding"/>
    <property type="evidence" value="ECO:0007669"/>
    <property type="project" value="InterPro"/>
</dbReference>
<comment type="caution">
    <text evidence="7">The sequence shown here is derived from an EMBL/GenBank/DDBJ whole genome shotgun (WGS) entry which is preliminary data.</text>
</comment>
<dbReference type="Gene3D" id="1.10.10.10">
    <property type="entry name" value="Winged helix-like DNA-binding domain superfamily/Winged helix DNA-binding domain"/>
    <property type="match status" value="1"/>
</dbReference>
<dbReference type="InterPro" id="IPR039425">
    <property type="entry name" value="RNA_pol_sigma-70-like"/>
</dbReference>
<dbReference type="Proteomes" id="UP000321436">
    <property type="component" value="Unassembled WGS sequence"/>
</dbReference>
<evidence type="ECO:0000313" key="8">
    <source>
        <dbReference type="Proteomes" id="UP000321436"/>
    </source>
</evidence>
<dbReference type="EMBL" id="BKAU01000002">
    <property type="protein sequence ID" value="GEP96765.1"/>
    <property type="molecule type" value="Genomic_DNA"/>
</dbReference>
<evidence type="ECO:0000313" key="7">
    <source>
        <dbReference type="EMBL" id="GEP96765.1"/>
    </source>
</evidence>
<reference evidence="7 8" key="1">
    <citation type="submission" date="2019-07" db="EMBL/GenBank/DDBJ databases">
        <title>Whole genome shotgun sequence of Chitinophaga cymbidii NBRC 109752.</title>
        <authorList>
            <person name="Hosoyama A."/>
            <person name="Uohara A."/>
            <person name="Ohji S."/>
            <person name="Ichikawa N."/>
        </authorList>
    </citation>
    <scope>NUCLEOTIDE SEQUENCE [LARGE SCALE GENOMIC DNA]</scope>
    <source>
        <strain evidence="7 8">NBRC 109752</strain>
    </source>
</reference>
<dbReference type="InterPro" id="IPR036388">
    <property type="entry name" value="WH-like_DNA-bd_sf"/>
</dbReference>
<evidence type="ECO:0000259" key="6">
    <source>
        <dbReference type="Pfam" id="PF08281"/>
    </source>
</evidence>
<evidence type="ECO:0000259" key="5">
    <source>
        <dbReference type="Pfam" id="PF04542"/>
    </source>
</evidence>
<proteinExistence type="inferred from homology"/>
<evidence type="ECO:0000256" key="1">
    <source>
        <dbReference type="ARBA" id="ARBA00010641"/>
    </source>
</evidence>
<keyword evidence="2" id="KW-0805">Transcription regulation</keyword>
<dbReference type="RefSeq" id="WP_146863381.1">
    <property type="nucleotide sequence ID" value="NZ_BKAU01000002.1"/>
</dbReference>
<evidence type="ECO:0000256" key="4">
    <source>
        <dbReference type="ARBA" id="ARBA00023163"/>
    </source>
</evidence>
<dbReference type="InterPro" id="IPR014284">
    <property type="entry name" value="RNA_pol_sigma-70_dom"/>
</dbReference>
<feature type="domain" description="RNA polymerase sigma factor 70 region 4 type 2" evidence="6">
    <location>
        <begin position="119"/>
        <end position="168"/>
    </location>
</feature>
<dbReference type="NCBIfam" id="TIGR02937">
    <property type="entry name" value="sigma70-ECF"/>
    <property type="match status" value="1"/>
</dbReference>
<keyword evidence="4" id="KW-0804">Transcription</keyword>
<dbReference type="GO" id="GO:0016987">
    <property type="term" value="F:sigma factor activity"/>
    <property type="evidence" value="ECO:0007669"/>
    <property type="project" value="UniProtKB-KW"/>
</dbReference>
<dbReference type="GO" id="GO:0000428">
    <property type="term" value="C:DNA-directed RNA polymerase complex"/>
    <property type="evidence" value="ECO:0007669"/>
    <property type="project" value="UniProtKB-KW"/>
</dbReference>
<evidence type="ECO:0000256" key="2">
    <source>
        <dbReference type="ARBA" id="ARBA00023015"/>
    </source>
</evidence>
<dbReference type="Pfam" id="PF04542">
    <property type="entry name" value="Sigma70_r2"/>
    <property type="match status" value="1"/>
</dbReference>
<gene>
    <name evidence="7" type="ORF">CCY01nite_30250</name>
</gene>
<keyword evidence="8" id="KW-1185">Reference proteome</keyword>